<dbReference type="InterPro" id="IPR023058">
    <property type="entry name" value="PPIase_PpiC_CS"/>
</dbReference>
<dbReference type="Gene3D" id="3.10.50.40">
    <property type="match status" value="1"/>
</dbReference>
<dbReference type="InterPro" id="IPR000297">
    <property type="entry name" value="PPIase_PpiC"/>
</dbReference>
<dbReference type="SUPFAM" id="SSF109998">
    <property type="entry name" value="Triger factor/SurA peptide-binding domain-like"/>
    <property type="match status" value="1"/>
</dbReference>
<proteinExistence type="predicted"/>
<dbReference type="GO" id="GO:0003755">
    <property type="term" value="F:peptidyl-prolyl cis-trans isomerase activity"/>
    <property type="evidence" value="ECO:0007669"/>
    <property type="project" value="UniProtKB-EC"/>
</dbReference>
<dbReference type="Pfam" id="PF00639">
    <property type="entry name" value="Rotamase"/>
    <property type="match status" value="1"/>
</dbReference>
<keyword evidence="2" id="KW-0413">Isomerase</keyword>
<accession>A0A1W1EB09</accession>
<sequence>MFKSVKTSLLAVAVMATSVVASDILVTVNGKNITKQDAEAFVSATAPNAHFSQLTPQQQEMVKRTLVEKVLFADLAKKEGIDKTPEFKRNMQKIADELAVNMWMKKQMDSAVVSDSEAKAFYDKNKEKFMMPETVHARHILVKSEKEANDIIKQLKGLKGDKLKAKFIELAKAKSTGPSGPKGGDLGSFKKGQMVPEFSKAVWALKPGEITTKPVKTQFGYHVIYLETKNPSQPVAYNVVKDKIIATLKQQEFAKKISQIAKELRSKAKIVDMSKAATKATK</sequence>
<reference evidence="2" key="1">
    <citation type="submission" date="2016-10" db="EMBL/GenBank/DDBJ databases">
        <authorList>
            <person name="de Groot N.N."/>
        </authorList>
    </citation>
    <scope>NUCLEOTIDE SEQUENCE</scope>
</reference>
<dbReference type="PROSITE" id="PS50198">
    <property type="entry name" value="PPIC_PPIASE_2"/>
    <property type="match status" value="1"/>
</dbReference>
<dbReference type="EC" id="5.2.1.8" evidence="2"/>
<dbReference type="EMBL" id="FPIB01000029">
    <property type="protein sequence ID" value="SFV91142.1"/>
    <property type="molecule type" value="Genomic_DNA"/>
</dbReference>
<name>A0A1W1EB09_9ZZZZ</name>
<feature type="domain" description="PpiC" evidence="1">
    <location>
        <begin position="132"/>
        <end position="228"/>
    </location>
</feature>
<dbReference type="AlphaFoldDB" id="A0A1W1EB09"/>
<evidence type="ECO:0000259" key="1">
    <source>
        <dbReference type="PROSITE" id="PS50198"/>
    </source>
</evidence>
<dbReference type="PROSITE" id="PS01096">
    <property type="entry name" value="PPIC_PPIASE_1"/>
    <property type="match status" value="1"/>
</dbReference>
<evidence type="ECO:0000313" key="2">
    <source>
        <dbReference type="EMBL" id="SFV91142.1"/>
    </source>
</evidence>
<dbReference type="InterPro" id="IPR050245">
    <property type="entry name" value="PrsA_foldase"/>
</dbReference>
<dbReference type="Gene3D" id="1.10.8.1040">
    <property type="match status" value="1"/>
</dbReference>
<dbReference type="PANTHER" id="PTHR47245:SF2">
    <property type="entry name" value="PEPTIDYL-PROLYL CIS-TRANS ISOMERASE HP_0175-RELATED"/>
    <property type="match status" value="1"/>
</dbReference>
<protein>
    <submittedName>
        <fullName evidence="2">Peptidyl-prolyl cis-trans isomerase PpiC</fullName>
        <ecNumber evidence="2">5.2.1.8</ecNumber>
    </submittedName>
</protein>
<dbReference type="PANTHER" id="PTHR47245">
    <property type="entry name" value="PEPTIDYLPROLYL ISOMERASE"/>
    <property type="match status" value="1"/>
</dbReference>
<organism evidence="2">
    <name type="scientific">hydrothermal vent metagenome</name>
    <dbReference type="NCBI Taxonomy" id="652676"/>
    <lineage>
        <taxon>unclassified sequences</taxon>
        <taxon>metagenomes</taxon>
        <taxon>ecological metagenomes</taxon>
    </lineage>
</organism>
<dbReference type="InterPro" id="IPR046357">
    <property type="entry name" value="PPIase_dom_sf"/>
</dbReference>
<dbReference type="SUPFAM" id="SSF54534">
    <property type="entry name" value="FKBP-like"/>
    <property type="match status" value="1"/>
</dbReference>
<dbReference type="InterPro" id="IPR027304">
    <property type="entry name" value="Trigger_fact/SurA_dom_sf"/>
</dbReference>
<gene>
    <name evidence="2" type="ORF">MNB_SV-4-942</name>
</gene>